<dbReference type="Gene3D" id="3.40.1350.10">
    <property type="match status" value="1"/>
</dbReference>
<accession>A0A6J1PU32</accession>
<evidence type="ECO:0000259" key="3">
    <source>
        <dbReference type="Pfam" id="PF09631"/>
    </source>
</evidence>
<sequence length="185" mass="21675">MYDICHPSYYHLCKLGCNDPIKTSTAFYVYIEICEVKRYWDVKYKYNEELDVIYFEVKKREHSRLEIYVPWPTKYNICLEKIEEMQQLLQNERLTFVFKSEDSSSVFYTVSAGLSKPAAPEASKRQKEKAEKILNLESEIRRNTPNLYELAKTLGTTREINDQNCNPGLNITTESSNIDSSLDIL</sequence>
<comment type="similarity">
    <text evidence="1">Belongs to the SEN15 family.</text>
</comment>
<keyword evidence="2" id="KW-0819">tRNA processing</keyword>
<name>A0A6J1PU32_9HYME</name>
<dbReference type="PANTHER" id="PTHR28582">
    <property type="entry name" value="TRNA-SPLICING ENDONUCLEASE SUBUNIT SEN15"/>
    <property type="match status" value="1"/>
</dbReference>
<dbReference type="SUPFAM" id="SSF53032">
    <property type="entry name" value="tRNA-intron endonuclease catalytic domain-like"/>
    <property type="match status" value="1"/>
</dbReference>
<dbReference type="PANTHER" id="PTHR28582:SF1">
    <property type="entry name" value="TRNA-SPLICING ENDONUCLEASE SUBUNIT SEN15"/>
    <property type="match status" value="1"/>
</dbReference>
<dbReference type="GeneID" id="112455198"/>
<keyword evidence="4" id="KW-1185">Reference proteome</keyword>
<dbReference type="RefSeq" id="XP_024872751.1">
    <property type="nucleotide sequence ID" value="XM_025016983.1"/>
</dbReference>
<dbReference type="GO" id="GO:0006388">
    <property type="term" value="P:tRNA splicing, via endonucleolytic cleavage and ligation"/>
    <property type="evidence" value="ECO:0007669"/>
    <property type="project" value="InterPro"/>
</dbReference>
<dbReference type="InterPro" id="IPR018593">
    <property type="entry name" value="tRNA-endonuc_su_Sen15"/>
</dbReference>
<proteinExistence type="inferred from homology"/>
<dbReference type="GO" id="GO:0003676">
    <property type="term" value="F:nucleic acid binding"/>
    <property type="evidence" value="ECO:0007669"/>
    <property type="project" value="InterPro"/>
</dbReference>
<evidence type="ECO:0000256" key="1">
    <source>
        <dbReference type="ARBA" id="ARBA00006091"/>
    </source>
</evidence>
<dbReference type="InterPro" id="IPR036167">
    <property type="entry name" value="tRNA_intron_Endo_cat-like_sf"/>
</dbReference>
<protein>
    <submittedName>
        <fullName evidence="5">tRNA-splicing endonuclease subunit Sen15-like isoform X1</fullName>
    </submittedName>
</protein>
<reference evidence="5" key="1">
    <citation type="submission" date="2025-08" db="UniProtKB">
        <authorList>
            <consortium name="RefSeq"/>
        </authorList>
    </citation>
    <scope>IDENTIFICATION</scope>
    <source>
        <tissue evidence="5">Whole body</tissue>
    </source>
</reference>
<organism evidence="4 5">
    <name type="scientific">Temnothorax curvispinosus</name>
    <dbReference type="NCBI Taxonomy" id="300111"/>
    <lineage>
        <taxon>Eukaryota</taxon>
        <taxon>Metazoa</taxon>
        <taxon>Ecdysozoa</taxon>
        <taxon>Arthropoda</taxon>
        <taxon>Hexapoda</taxon>
        <taxon>Insecta</taxon>
        <taxon>Pterygota</taxon>
        <taxon>Neoptera</taxon>
        <taxon>Endopterygota</taxon>
        <taxon>Hymenoptera</taxon>
        <taxon>Apocrita</taxon>
        <taxon>Aculeata</taxon>
        <taxon>Formicoidea</taxon>
        <taxon>Formicidae</taxon>
        <taxon>Myrmicinae</taxon>
        <taxon>Temnothorax</taxon>
    </lineage>
</organism>
<dbReference type="InterPro" id="IPR011856">
    <property type="entry name" value="tRNA_endonuc-like_dom_sf"/>
</dbReference>
<gene>
    <name evidence="5" type="primary">LOC112455198</name>
</gene>
<evidence type="ECO:0000313" key="5">
    <source>
        <dbReference type="RefSeq" id="XP_024872751.1"/>
    </source>
</evidence>
<dbReference type="Pfam" id="PF09631">
    <property type="entry name" value="Sen15"/>
    <property type="match status" value="1"/>
</dbReference>
<evidence type="ECO:0000256" key="2">
    <source>
        <dbReference type="ARBA" id="ARBA00022694"/>
    </source>
</evidence>
<evidence type="ECO:0000313" key="4">
    <source>
        <dbReference type="Proteomes" id="UP000504618"/>
    </source>
</evidence>
<feature type="domain" description="tRNA-splicing endonuclease subunit Sen15" evidence="3">
    <location>
        <begin position="29"/>
        <end position="118"/>
    </location>
</feature>
<dbReference type="AlphaFoldDB" id="A0A6J1PU32"/>
<dbReference type="OrthoDB" id="10002170at2759"/>
<dbReference type="GO" id="GO:0005634">
    <property type="term" value="C:nucleus"/>
    <property type="evidence" value="ECO:0007669"/>
    <property type="project" value="UniProtKB-ARBA"/>
</dbReference>
<dbReference type="Proteomes" id="UP000504618">
    <property type="component" value="Unplaced"/>
</dbReference>